<dbReference type="GO" id="GO:0004553">
    <property type="term" value="F:hydrolase activity, hydrolyzing O-glycosyl compounds"/>
    <property type="evidence" value="ECO:0007669"/>
    <property type="project" value="InterPro"/>
</dbReference>
<dbReference type="Gene3D" id="2.60.40.1180">
    <property type="entry name" value="Golgi alpha-mannosidase II"/>
    <property type="match status" value="1"/>
</dbReference>
<protein>
    <recommendedName>
        <fullName evidence="4">Xylanase</fullName>
    </recommendedName>
</protein>
<proteinExistence type="predicted"/>
<dbReference type="Gene3D" id="3.20.20.80">
    <property type="entry name" value="Glycosidases"/>
    <property type="match status" value="1"/>
</dbReference>
<evidence type="ECO:0000313" key="3">
    <source>
        <dbReference type="Proteomes" id="UP000432209"/>
    </source>
</evidence>
<comment type="caution">
    <text evidence="2">The sequence shown here is derived from an EMBL/GenBank/DDBJ whole genome shotgun (WGS) entry which is preliminary data.</text>
</comment>
<evidence type="ECO:0008006" key="4">
    <source>
        <dbReference type="Google" id="ProtNLM"/>
    </source>
</evidence>
<sequence length="413" mass="44695">MTRLTSVLRSFARLSLAAVFTASALAATASAQDIVVDSATSYQSIDGFGGASAWQGIIPDTLADRIWRNGPGQLGFTLERAGIWNQDDATMQKRRNDEIANIASAHLRGARALGTEWKYPQMLLTAPAGAGGCWTMDPARYADYAAFLRRSADDMRLDYVSITNEPNDGCPHFRWTGEQIRDFVSNYGALVNRPVIIAENSAFDDRDTDPSLNAPAAARNVAVVGGHFYGSGNRPHLNAMAHGKPVWMTEHAIKGTDIHSAIVVASEVSKAMANGFSAYLWWWMTAPGSANPIDRLFDNAGNLQPNGAALAQFSKFVRPHFVRVAASDDPGRMLMITAYKGNGLVIIAVNTGNANQRATFRIKHGGDAGTFFVTRTSARESLASLPPIKEANGRFTAPLPAQSITTFYTRQPQ</sequence>
<dbReference type="InterPro" id="IPR013780">
    <property type="entry name" value="Glyco_hydro_b"/>
</dbReference>
<reference evidence="2 3" key="1">
    <citation type="submission" date="2019-10" db="EMBL/GenBank/DDBJ databases">
        <title>Gluconobacter aidae sp. nov., a novel species of acetic acid bacteria isolated in Thailand.</title>
        <authorList>
            <person name="Yukphan P."/>
            <person name="Charoenyingcharoen P."/>
            <person name="Malimas S."/>
            <person name="Muramatsu Y."/>
            <person name="Nakagawa Y."/>
            <person name="Tanasupawat S."/>
            <person name="Yamada Y."/>
        </authorList>
    </citation>
    <scope>NUCLEOTIDE SEQUENCE [LARGE SCALE GENOMIC DNA]</scope>
    <source>
        <strain evidence="2 3">AC10</strain>
    </source>
</reference>
<dbReference type="InterPro" id="IPR017853">
    <property type="entry name" value="GH"/>
</dbReference>
<dbReference type="RefSeq" id="WP_153431528.1">
    <property type="nucleotide sequence ID" value="NZ_WIPH01000037.1"/>
</dbReference>
<dbReference type="AlphaFoldDB" id="A0A7X1VQM9"/>
<feature type="chain" id="PRO_5031205897" description="Xylanase" evidence="1">
    <location>
        <begin position="32"/>
        <end position="413"/>
    </location>
</feature>
<dbReference type="InterPro" id="IPR039743">
    <property type="entry name" value="6GAL/EXGAL"/>
</dbReference>
<dbReference type="Proteomes" id="UP000432209">
    <property type="component" value="Unassembled WGS sequence"/>
</dbReference>
<feature type="signal peptide" evidence="1">
    <location>
        <begin position="1"/>
        <end position="31"/>
    </location>
</feature>
<accession>A0A7X1VQM9</accession>
<dbReference type="EMBL" id="WIPH01000037">
    <property type="protein sequence ID" value="MQR99895.1"/>
    <property type="molecule type" value="Genomic_DNA"/>
</dbReference>
<organism evidence="2 3">
    <name type="scientific">Gluconobacter aidae</name>
    <dbReference type="NCBI Taxonomy" id="2662454"/>
    <lineage>
        <taxon>Bacteria</taxon>
        <taxon>Pseudomonadati</taxon>
        <taxon>Pseudomonadota</taxon>
        <taxon>Alphaproteobacteria</taxon>
        <taxon>Acetobacterales</taxon>
        <taxon>Acetobacteraceae</taxon>
        <taxon>Gluconobacter</taxon>
    </lineage>
</organism>
<keyword evidence="3" id="KW-1185">Reference proteome</keyword>
<dbReference type="SUPFAM" id="SSF51445">
    <property type="entry name" value="(Trans)glycosidases"/>
    <property type="match status" value="1"/>
</dbReference>
<dbReference type="PANTHER" id="PTHR42767:SF1">
    <property type="entry name" value="ENDO-BETA-1,6-GALACTANASE-LIKE DOMAIN-CONTAINING PROTEIN"/>
    <property type="match status" value="1"/>
</dbReference>
<keyword evidence="1" id="KW-0732">Signal</keyword>
<evidence type="ECO:0000256" key="1">
    <source>
        <dbReference type="SAM" id="SignalP"/>
    </source>
</evidence>
<dbReference type="SUPFAM" id="SSF51011">
    <property type="entry name" value="Glycosyl hydrolase domain"/>
    <property type="match status" value="1"/>
</dbReference>
<name>A0A7X1VQM9_9PROT</name>
<gene>
    <name evidence="2" type="ORF">GFJ39_11995</name>
</gene>
<dbReference type="PANTHER" id="PTHR42767">
    <property type="entry name" value="ENDO-BETA-1,6-GALACTANASE"/>
    <property type="match status" value="1"/>
</dbReference>
<evidence type="ECO:0000313" key="2">
    <source>
        <dbReference type="EMBL" id="MQR99895.1"/>
    </source>
</evidence>